<gene>
    <name evidence="1" type="ORF">PF66_01874</name>
</gene>
<dbReference type="PATRIC" id="fig|50340.43.peg.5227"/>
<keyword evidence="2" id="KW-1185">Reference proteome</keyword>
<protein>
    <submittedName>
        <fullName evidence="1">Fructose-2,6-bisphosphatase</fullName>
    </submittedName>
</protein>
<reference evidence="1 2" key="1">
    <citation type="journal article" date="2015" name="PLoS ONE">
        <title>Rice-Infecting Pseudomonas Genomes Are Highly Accessorized and Harbor Multiple Putative Virulence Mechanisms to Cause Sheath Brown Rot.</title>
        <authorList>
            <person name="Quibod I.L."/>
            <person name="Grande G."/>
            <person name="Oreiro E.G."/>
            <person name="Borja F.N."/>
            <person name="Dossa G.S."/>
            <person name="Mauleon R."/>
            <person name="Cruz C.V."/>
            <person name="Oliva R."/>
        </authorList>
    </citation>
    <scope>NUCLEOTIDE SEQUENCE [LARGE SCALE GENOMIC DNA]</scope>
    <source>
        <strain evidence="1 2">IRRI 6609</strain>
    </source>
</reference>
<dbReference type="CDD" id="cd07040">
    <property type="entry name" value="HP"/>
    <property type="match status" value="1"/>
</dbReference>
<comment type="caution">
    <text evidence="1">The sequence shown here is derived from an EMBL/GenBank/DDBJ whole genome shotgun (WGS) entry which is preliminary data.</text>
</comment>
<dbReference type="Proteomes" id="UP000037931">
    <property type="component" value="Unassembled WGS sequence"/>
</dbReference>
<dbReference type="InterPro" id="IPR029033">
    <property type="entry name" value="His_PPase_superfam"/>
</dbReference>
<accession>A0A0N0VK97</accession>
<dbReference type="EMBL" id="JSYZ01000006">
    <property type="protein sequence ID" value="KPA91590.1"/>
    <property type="molecule type" value="Genomic_DNA"/>
</dbReference>
<evidence type="ECO:0000313" key="1">
    <source>
        <dbReference type="EMBL" id="KPA91590.1"/>
    </source>
</evidence>
<evidence type="ECO:0000313" key="2">
    <source>
        <dbReference type="Proteomes" id="UP000037931"/>
    </source>
</evidence>
<sequence length="224" mass="25039">MESRLPYSWLKRSFELNRLVRYRNALLVSLAALLVIPLTLVMLRPAAVVDLAQAGNDSAMALTAGWARGEMVVLVRHVERCDRSRAPCLAEPDGITDRARDVAVALGARFERLGLSRTDIYNSPLTRAVQTSAYMFNHASSTQDWLFNCRKTLLRDIRRYKVPGRNLVLVTHSECMGALEDAMNFSMPSPGYGLALFLTEHSASQAPKVMGYIEAPDWPQVFKP</sequence>
<dbReference type="STRING" id="50340.PF66_01874"/>
<dbReference type="SUPFAM" id="SSF53254">
    <property type="entry name" value="Phosphoglycerate mutase-like"/>
    <property type="match status" value="1"/>
</dbReference>
<dbReference type="AlphaFoldDB" id="A0A0N0VK97"/>
<name>A0A0N0VK97_9PSED</name>
<proteinExistence type="predicted"/>
<dbReference type="Gene3D" id="3.40.50.1240">
    <property type="entry name" value="Phosphoglycerate mutase-like"/>
    <property type="match status" value="1"/>
</dbReference>
<dbReference type="RefSeq" id="WP_416770651.1">
    <property type="nucleotide sequence ID" value="NZ_JSYZ01000006.1"/>
</dbReference>
<organism evidence="1 2">
    <name type="scientific">Pseudomonas asplenii</name>
    <dbReference type="NCBI Taxonomy" id="53407"/>
    <lineage>
        <taxon>Bacteria</taxon>
        <taxon>Pseudomonadati</taxon>
        <taxon>Pseudomonadota</taxon>
        <taxon>Gammaproteobacteria</taxon>
        <taxon>Pseudomonadales</taxon>
        <taxon>Pseudomonadaceae</taxon>
        <taxon>Pseudomonas</taxon>
    </lineage>
</organism>